<keyword evidence="1" id="KW-0805">Transcription regulation</keyword>
<reference evidence="6" key="1">
    <citation type="journal article" date="2013" name="Stand. Genomic Sci.">
        <title>Complete genome sequence of Coriobacterium glomerans type strain (PW2(T)) from the midgut of Pyrrhocoris apterus L. (red soldier bug).</title>
        <authorList>
            <person name="Stackebrandt E."/>
            <person name="Zeytun A."/>
            <person name="Lapidus A."/>
            <person name="Nolan M."/>
            <person name="Lucas S."/>
            <person name="Hammon N."/>
            <person name="Deshpande S."/>
            <person name="Cheng J.F."/>
            <person name="Tapia R."/>
            <person name="Goodwin L.A."/>
            <person name="Pitluck S."/>
            <person name="Liolios K."/>
            <person name="Pagani I."/>
            <person name="Ivanova N."/>
            <person name="Mavromatis K."/>
            <person name="Mikhailova N."/>
            <person name="Huntemann M."/>
            <person name="Pati A."/>
            <person name="Chen A."/>
            <person name="Palaniappan K."/>
            <person name="Chang Y.J."/>
            <person name="Land M."/>
            <person name="Hauser L."/>
            <person name="Rohde M."/>
            <person name="Pukall R."/>
            <person name="Goker M."/>
            <person name="Detter J.C."/>
            <person name="Woyke T."/>
            <person name="Bristow J."/>
            <person name="Eisen J.A."/>
            <person name="Markowitz V."/>
            <person name="Hugenholtz P."/>
            <person name="Kyrpides N.C."/>
            <person name="Klenk H.P."/>
        </authorList>
    </citation>
    <scope>NUCLEOTIDE SEQUENCE</scope>
    <source>
        <strain evidence="6">ATCC 49209 / DSM 20642 / JCM 10262 / PW2</strain>
    </source>
</reference>
<dbReference type="GO" id="GO:0043565">
    <property type="term" value="F:sequence-specific DNA binding"/>
    <property type="evidence" value="ECO:0007669"/>
    <property type="project" value="InterPro"/>
</dbReference>
<gene>
    <name evidence="5" type="ordered locus">Corgl_0486</name>
</gene>
<evidence type="ECO:0000313" key="5">
    <source>
        <dbReference type="EMBL" id="AEB06604.1"/>
    </source>
</evidence>
<keyword evidence="6" id="KW-1185">Reference proteome</keyword>
<dbReference type="GO" id="GO:0003700">
    <property type="term" value="F:DNA-binding transcription factor activity"/>
    <property type="evidence" value="ECO:0007669"/>
    <property type="project" value="InterPro"/>
</dbReference>
<evidence type="ECO:0000256" key="3">
    <source>
        <dbReference type="ARBA" id="ARBA00023163"/>
    </source>
</evidence>
<dbReference type="PROSITE" id="PS00041">
    <property type="entry name" value="HTH_ARAC_FAMILY_1"/>
    <property type="match status" value="1"/>
</dbReference>
<dbReference type="KEGG" id="cgo:Corgl_0486"/>
<dbReference type="Pfam" id="PF10114">
    <property type="entry name" value="PocR"/>
    <property type="match status" value="1"/>
</dbReference>
<dbReference type="EMBL" id="CP002628">
    <property type="protein sequence ID" value="AEB06604.1"/>
    <property type="molecule type" value="Genomic_DNA"/>
</dbReference>
<feature type="domain" description="HTH araC/xylS-type" evidence="4">
    <location>
        <begin position="236"/>
        <end position="334"/>
    </location>
</feature>
<dbReference type="PANTHER" id="PTHR43280:SF28">
    <property type="entry name" value="HTH-TYPE TRANSCRIPTIONAL ACTIVATOR RHAS"/>
    <property type="match status" value="1"/>
</dbReference>
<organism evidence="5 6">
    <name type="scientific">Coriobacterium glomerans (strain ATCC 49209 / DSM 20642 / JCM 10262 / PW2)</name>
    <dbReference type="NCBI Taxonomy" id="700015"/>
    <lineage>
        <taxon>Bacteria</taxon>
        <taxon>Bacillati</taxon>
        <taxon>Actinomycetota</taxon>
        <taxon>Coriobacteriia</taxon>
        <taxon>Coriobacteriales</taxon>
        <taxon>Coriobacteriaceae</taxon>
        <taxon>Coriobacterium</taxon>
    </lineage>
</organism>
<keyword evidence="3" id="KW-0804">Transcription</keyword>
<sequence length="348" mass="39287">MENGNYLKQLVALQDDMANLFNMAILIVDCFGHPVDKHSGRTAFCERVREDPELCRRCEKCDSRGGIEAMRLGVPYIYRCHFDIAEIAVPIVWEGSYLGAILAGEFKLRDSGGGCRPERVVSQLSQLPSAEFARYYGMLPIIDQDEVIKVSLFLLHLVGTLTSLFSMAERQAGAARGTDGFRGLAPFDRGFEAPAQRWSRNDPAAIAQTGSRERSPDEHLTRFDFTETLVHFPALKPALTYIMENFDENPKLPFLADLCHLSTCYFSRLFARAMGRPYSVFIHEIKITWGKDLLRKTDLSVADISFYLGYACPSYFIQRFKAATNLTPGEYRRFAVKTSERMTQLAVG</sequence>
<dbReference type="InterPro" id="IPR018060">
    <property type="entry name" value="HTH_AraC"/>
</dbReference>
<protein>
    <submittedName>
        <fullName evidence="5">Transcriptional regulator, AraC family</fullName>
    </submittedName>
</protein>
<evidence type="ECO:0000256" key="2">
    <source>
        <dbReference type="ARBA" id="ARBA00023125"/>
    </source>
</evidence>
<accession>F2N7C9</accession>
<dbReference type="Gene3D" id="1.10.10.60">
    <property type="entry name" value="Homeodomain-like"/>
    <property type="match status" value="2"/>
</dbReference>
<proteinExistence type="predicted"/>
<evidence type="ECO:0000313" key="6">
    <source>
        <dbReference type="Proteomes" id="UP000006851"/>
    </source>
</evidence>
<dbReference type="Pfam" id="PF12833">
    <property type="entry name" value="HTH_18"/>
    <property type="match status" value="1"/>
</dbReference>
<evidence type="ECO:0000259" key="4">
    <source>
        <dbReference type="PROSITE" id="PS01124"/>
    </source>
</evidence>
<dbReference type="AlphaFoldDB" id="F2N7C9"/>
<dbReference type="InterPro" id="IPR018771">
    <property type="entry name" value="PocR_dom"/>
</dbReference>
<dbReference type="InterPro" id="IPR009057">
    <property type="entry name" value="Homeodomain-like_sf"/>
</dbReference>
<dbReference type="SMART" id="SM00342">
    <property type="entry name" value="HTH_ARAC"/>
    <property type="match status" value="1"/>
</dbReference>
<name>F2N7C9_CORGP</name>
<dbReference type="PROSITE" id="PS01124">
    <property type="entry name" value="HTH_ARAC_FAMILY_2"/>
    <property type="match status" value="1"/>
</dbReference>
<dbReference type="HOGENOM" id="CLU_036605_0_1_11"/>
<dbReference type="SUPFAM" id="SSF46689">
    <property type="entry name" value="Homeodomain-like"/>
    <property type="match status" value="2"/>
</dbReference>
<dbReference type="eggNOG" id="COG4936">
    <property type="taxonomic scope" value="Bacteria"/>
</dbReference>
<dbReference type="eggNOG" id="COG2207">
    <property type="taxonomic scope" value="Bacteria"/>
</dbReference>
<evidence type="ECO:0000256" key="1">
    <source>
        <dbReference type="ARBA" id="ARBA00023015"/>
    </source>
</evidence>
<dbReference type="InterPro" id="IPR018062">
    <property type="entry name" value="HTH_AraC-typ_CS"/>
</dbReference>
<dbReference type="Proteomes" id="UP000006851">
    <property type="component" value="Chromosome"/>
</dbReference>
<keyword evidence="2" id="KW-0238">DNA-binding</keyword>
<dbReference type="PANTHER" id="PTHR43280">
    <property type="entry name" value="ARAC-FAMILY TRANSCRIPTIONAL REGULATOR"/>
    <property type="match status" value="1"/>
</dbReference>
<dbReference type="RefSeq" id="WP_013708347.1">
    <property type="nucleotide sequence ID" value="NC_015389.1"/>
</dbReference>
<dbReference type="STRING" id="700015.Corgl_0486"/>